<sequence length="87" mass="9788">MTNGWGQPFEDPIEVDGRKLVTLRDAGEYIVDLPKKTHDRPDWRTAMEALLLVVERDGPTMLARIGMMRALNNKPPPSLAKRTSSKS</sequence>
<dbReference type="KEGG" id="bcou:IC761_18950"/>
<dbReference type="EMBL" id="CP061379">
    <property type="protein sequence ID" value="QPF88618.1"/>
    <property type="molecule type" value="Genomic_DNA"/>
</dbReference>
<evidence type="ECO:0000313" key="2">
    <source>
        <dbReference type="Proteomes" id="UP000594621"/>
    </source>
</evidence>
<keyword evidence="2" id="KW-1185">Reference proteome</keyword>
<name>A0A7S9GWR6_9BRAD</name>
<gene>
    <name evidence="1" type="ORF">IC761_18950</name>
</gene>
<reference evidence="1 2" key="1">
    <citation type="submission" date="2020-09" db="EMBL/GenBank/DDBJ databases">
        <title>Complete genomes of bradyrhizobia occurring on native shrubby legumes in Australia.</title>
        <authorList>
            <person name="Lafay B."/>
        </authorList>
    </citation>
    <scope>NUCLEOTIDE SEQUENCE [LARGE SCALE GENOMIC DNA]</scope>
    <source>
        <strain evidence="1 2">BDV5040</strain>
    </source>
</reference>
<dbReference type="AlphaFoldDB" id="A0A7S9GWR6"/>
<evidence type="ECO:0000313" key="1">
    <source>
        <dbReference type="EMBL" id="QPF88618.1"/>
    </source>
</evidence>
<dbReference type="Proteomes" id="UP000594621">
    <property type="component" value="Chromosome"/>
</dbReference>
<dbReference type="RefSeq" id="WP_195798171.1">
    <property type="nucleotide sequence ID" value="NZ_CP061379.1"/>
</dbReference>
<accession>A0A7S9GWR6</accession>
<organism evidence="1 2">
    <name type="scientific">Bradyrhizobium commune</name>
    <dbReference type="NCBI Taxonomy" id="83627"/>
    <lineage>
        <taxon>Bacteria</taxon>
        <taxon>Pseudomonadati</taxon>
        <taxon>Pseudomonadota</taxon>
        <taxon>Alphaproteobacteria</taxon>
        <taxon>Hyphomicrobiales</taxon>
        <taxon>Nitrobacteraceae</taxon>
        <taxon>Bradyrhizobium</taxon>
    </lineage>
</organism>
<proteinExistence type="predicted"/>
<protein>
    <submittedName>
        <fullName evidence="1">Uncharacterized protein</fullName>
    </submittedName>
</protein>